<dbReference type="AlphaFoldDB" id="S6VUE0"/>
<accession>S6VUE0</accession>
<comment type="caution">
    <text evidence="1">The sequence shown here is derived from an EMBL/GenBank/DDBJ whole genome shotgun (WGS) entry which is preliminary data.</text>
</comment>
<proteinExistence type="predicted"/>
<organism evidence="1 2">
    <name type="scientific">Pseudomonas syringae pv. actinidiae ICMP 18807</name>
    <dbReference type="NCBI Taxonomy" id="1194404"/>
    <lineage>
        <taxon>Bacteria</taxon>
        <taxon>Pseudomonadati</taxon>
        <taxon>Pseudomonadota</taxon>
        <taxon>Gammaproteobacteria</taxon>
        <taxon>Pseudomonadales</taxon>
        <taxon>Pseudomonadaceae</taxon>
        <taxon>Pseudomonas</taxon>
        <taxon>Pseudomonas syringae</taxon>
    </lineage>
</organism>
<protein>
    <submittedName>
        <fullName evidence="1">RND family efflux transporter MFP subunit</fullName>
    </submittedName>
</protein>
<dbReference type="EMBL" id="AOKG01000810">
    <property type="protein sequence ID" value="EPN57559.1"/>
    <property type="molecule type" value="Genomic_DNA"/>
</dbReference>
<dbReference type="Proteomes" id="UP000015729">
    <property type="component" value="Unassembled WGS sequence"/>
</dbReference>
<gene>
    <name evidence="1" type="ORF">A244_11997</name>
</gene>
<evidence type="ECO:0000313" key="1">
    <source>
        <dbReference type="EMBL" id="EPN57559.1"/>
    </source>
</evidence>
<evidence type="ECO:0000313" key="2">
    <source>
        <dbReference type="Proteomes" id="UP000015729"/>
    </source>
</evidence>
<sequence>MALTACSEKTQSDPRTEAPLVRVATLQEASVAPRAFTGTVA</sequence>
<name>S6VUE0_PSESF</name>
<reference evidence="1 2" key="1">
    <citation type="journal article" date="2013" name="PLoS Pathog.">
        <title>Genomic analysis of the Kiwifruit pathogen Pseudomonas syringae pv. actinidiae provides insight into the origins of an emergent plant disease.</title>
        <authorList>
            <person name="McCann H.C."/>
            <person name="Rikkerink E.H."/>
            <person name="Bertels F."/>
            <person name="Fiers M."/>
            <person name="Lu A."/>
            <person name="Rees-George J."/>
            <person name="Andersen M.T."/>
            <person name="Gleave A.P."/>
            <person name="Haubold B."/>
            <person name="Wohlers M.W."/>
            <person name="Guttman D.S."/>
            <person name="Wang P.W."/>
            <person name="Straub C."/>
            <person name="Vanneste J.L."/>
            <person name="Rainey P.B."/>
            <person name="Templeton M.D."/>
        </authorList>
    </citation>
    <scope>NUCLEOTIDE SEQUENCE [LARGE SCALE GENOMIC DNA]</scope>
    <source>
        <strain evidence="1 2">ICMP 18807</strain>
    </source>
</reference>
<feature type="non-terminal residue" evidence="1">
    <location>
        <position position="41"/>
    </location>
</feature>